<dbReference type="Proteomes" id="UP000424527">
    <property type="component" value="Unassembled WGS sequence"/>
</dbReference>
<evidence type="ECO:0000256" key="2">
    <source>
        <dbReference type="PROSITE-ProRule" id="PRU00192"/>
    </source>
</evidence>
<name>A0A6G0J5K8_LARCR</name>
<keyword evidence="8" id="KW-1185">Reference proteome</keyword>
<feature type="compositionally biased region" description="Polar residues" evidence="3">
    <location>
        <begin position="525"/>
        <end position="534"/>
    </location>
</feature>
<dbReference type="InterPro" id="IPR004172">
    <property type="entry name" value="L27_dom"/>
</dbReference>
<feature type="compositionally biased region" description="Low complexity" evidence="3">
    <location>
        <begin position="503"/>
        <end position="518"/>
    </location>
</feature>
<dbReference type="InterPro" id="IPR050716">
    <property type="entry name" value="MAGUK"/>
</dbReference>
<gene>
    <name evidence="7" type="ORF">D5F01_LYC01441</name>
</gene>
<evidence type="ECO:0000313" key="7">
    <source>
        <dbReference type="EMBL" id="KAE8299055.1"/>
    </source>
</evidence>
<dbReference type="InterPro" id="IPR036892">
    <property type="entry name" value="L27_dom_sf"/>
</dbReference>
<dbReference type="InterPro" id="IPR014775">
    <property type="entry name" value="L27_C"/>
</dbReference>
<dbReference type="InterPro" id="IPR036028">
    <property type="entry name" value="SH3-like_dom_sf"/>
</dbReference>
<dbReference type="SUPFAM" id="SSF101288">
    <property type="entry name" value="L27 domain"/>
    <property type="match status" value="1"/>
</dbReference>
<dbReference type="EMBL" id="REGW02000002">
    <property type="protein sequence ID" value="KAE8299055.1"/>
    <property type="molecule type" value="Genomic_DNA"/>
</dbReference>
<evidence type="ECO:0000259" key="6">
    <source>
        <dbReference type="PROSITE" id="PS51022"/>
    </source>
</evidence>
<keyword evidence="1 2" id="KW-0728">SH3 domain</keyword>
<feature type="compositionally biased region" description="Polar residues" evidence="3">
    <location>
        <begin position="300"/>
        <end position="309"/>
    </location>
</feature>
<dbReference type="Gene3D" id="1.10.287.650">
    <property type="entry name" value="L27 domain"/>
    <property type="match status" value="1"/>
</dbReference>
<evidence type="ECO:0000259" key="5">
    <source>
        <dbReference type="PROSITE" id="PS50106"/>
    </source>
</evidence>
<feature type="domain" description="SH3" evidence="4">
    <location>
        <begin position="630"/>
        <end position="681"/>
    </location>
</feature>
<dbReference type="SMART" id="SM00569">
    <property type="entry name" value="L27"/>
    <property type="match status" value="2"/>
</dbReference>
<sequence>MRQAMEDDVSEVLSGVVEDVGRAVHRNVSGAQLLQELLNAPWLHALLKIHECLVQFQRLTPSPILPHASGLSHEIMSVIQEVPHPSAEARELHSLLSSPHIQALLSSHDSIVHIDYGPVLPPLPDEMPEGEEAARIVCVVKNKQPLNKEVCRGVVGTGDGAIRTGWSSLRRLTLQRLVPVRRAWSGEELRPLPLPRGRQSRPFLPHYESTGTSSLCPYTAELWKKGLNKSAPSVCSSTPSKGSFSEKPKHSKGEGACTDVGSDDYAYPPPPVPAYSLPNTPAMYKKGATGGHSRNVPTPGRTSSFTGMNSLRAHTAPSSPAVHRSTQQQRVNTLPTPGRQHRYQTGSHSKHQAELQNRPVIQTAPCHNGHQNQPQRTQNEQRQPKLHQHPQPVEFTKQRRMDELRSTVQTVSSSIKHSSQDVHPLGHKMMAGTEMITDNVEDNAQALNLLTEVVDKLQGLIVASKQPKPSPSCRPTQHAPPPPLPRVSTVVRKPPTPYPCRLSSSSSSGSSSPSSVSSCADGFATSRSPKQMNGGSKKKVVTFVGTHKAGGNGSNGQGATIKWDEETGEIYIARVIHGGLADRSGLLHPGDLLVEVNGNPVVGLKPEPVIQILISSQGAVLPNAAQNTSSSLKSVYTMVDYCPLQDSSIPCPDAGMAFSRGDLLEVVDQSDRRWWQARKLL</sequence>
<dbReference type="SUPFAM" id="SSF50156">
    <property type="entry name" value="PDZ domain-like"/>
    <property type="match status" value="1"/>
</dbReference>
<evidence type="ECO:0000256" key="3">
    <source>
        <dbReference type="SAM" id="MobiDB-lite"/>
    </source>
</evidence>
<dbReference type="AlphaFoldDB" id="A0A6G0J5K8"/>
<proteinExistence type="predicted"/>
<organism evidence="7 8">
    <name type="scientific">Larimichthys crocea</name>
    <name type="common">Large yellow croaker</name>
    <name type="synonym">Pseudosciaena crocea</name>
    <dbReference type="NCBI Taxonomy" id="215358"/>
    <lineage>
        <taxon>Eukaryota</taxon>
        <taxon>Metazoa</taxon>
        <taxon>Chordata</taxon>
        <taxon>Craniata</taxon>
        <taxon>Vertebrata</taxon>
        <taxon>Euteleostomi</taxon>
        <taxon>Actinopterygii</taxon>
        <taxon>Neopterygii</taxon>
        <taxon>Teleostei</taxon>
        <taxon>Neoteleostei</taxon>
        <taxon>Acanthomorphata</taxon>
        <taxon>Eupercaria</taxon>
        <taxon>Sciaenidae</taxon>
        <taxon>Larimichthys</taxon>
    </lineage>
</organism>
<reference evidence="7 8" key="1">
    <citation type="submission" date="2019-07" db="EMBL/GenBank/DDBJ databases">
        <title>Chromosome genome assembly for large yellow croaker.</title>
        <authorList>
            <person name="Xiao S."/>
        </authorList>
    </citation>
    <scope>NUCLEOTIDE SEQUENCE [LARGE SCALE GENOMIC DNA]</scope>
    <source>
        <strain evidence="7">JMULYC20181020</strain>
        <tissue evidence="7">Muscle</tissue>
    </source>
</reference>
<feature type="domain" description="PDZ" evidence="5">
    <location>
        <begin position="543"/>
        <end position="620"/>
    </location>
</feature>
<dbReference type="InterPro" id="IPR001478">
    <property type="entry name" value="PDZ"/>
</dbReference>
<dbReference type="PROSITE" id="PS51022">
    <property type="entry name" value="L27"/>
    <property type="match status" value="2"/>
</dbReference>
<dbReference type="Pfam" id="PF02828">
    <property type="entry name" value="L27"/>
    <property type="match status" value="2"/>
</dbReference>
<dbReference type="PROSITE" id="PS50002">
    <property type="entry name" value="SH3"/>
    <property type="match status" value="1"/>
</dbReference>
<dbReference type="InterPro" id="IPR001452">
    <property type="entry name" value="SH3_domain"/>
</dbReference>
<dbReference type="SUPFAM" id="SSF50044">
    <property type="entry name" value="SH3-domain"/>
    <property type="match status" value="1"/>
</dbReference>
<feature type="region of interest" description="Disordered" evidence="3">
    <location>
        <begin position="465"/>
        <end position="537"/>
    </location>
</feature>
<dbReference type="InterPro" id="IPR036034">
    <property type="entry name" value="PDZ_sf"/>
</dbReference>
<evidence type="ECO:0000313" key="8">
    <source>
        <dbReference type="Proteomes" id="UP000424527"/>
    </source>
</evidence>
<feature type="compositionally biased region" description="Basic and acidic residues" evidence="3">
    <location>
        <begin position="244"/>
        <end position="253"/>
    </location>
</feature>
<feature type="compositionally biased region" description="Polar residues" evidence="3">
    <location>
        <begin position="324"/>
        <end position="335"/>
    </location>
</feature>
<feature type="region of interest" description="Disordered" evidence="3">
    <location>
        <begin position="229"/>
        <end position="392"/>
    </location>
</feature>
<dbReference type="Gene3D" id="2.30.30.40">
    <property type="entry name" value="SH3 Domains"/>
    <property type="match status" value="1"/>
</dbReference>
<protein>
    <submittedName>
        <fullName evidence="7">MAGUK p55 subfamily member 4</fullName>
    </submittedName>
</protein>
<accession>A0A6G0J5K8</accession>
<feature type="compositionally biased region" description="Polar residues" evidence="3">
    <location>
        <begin position="230"/>
        <end position="243"/>
    </location>
</feature>
<evidence type="ECO:0000259" key="4">
    <source>
        <dbReference type="PROSITE" id="PS50002"/>
    </source>
</evidence>
<dbReference type="PANTHER" id="PTHR23122">
    <property type="entry name" value="MEMBRANE-ASSOCIATED GUANYLATE KINASE MAGUK"/>
    <property type="match status" value="1"/>
</dbReference>
<feature type="domain" description="L27" evidence="6">
    <location>
        <begin position="5"/>
        <end position="61"/>
    </location>
</feature>
<dbReference type="PROSITE" id="PS50106">
    <property type="entry name" value="PDZ"/>
    <property type="match status" value="1"/>
</dbReference>
<evidence type="ECO:0000256" key="1">
    <source>
        <dbReference type="ARBA" id="ARBA00022443"/>
    </source>
</evidence>
<dbReference type="Gene3D" id="2.30.42.10">
    <property type="match status" value="1"/>
</dbReference>
<dbReference type="SMART" id="SM00228">
    <property type="entry name" value="PDZ"/>
    <property type="match status" value="1"/>
</dbReference>
<feature type="compositionally biased region" description="Polar residues" evidence="3">
    <location>
        <begin position="369"/>
        <end position="381"/>
    </location>
</feature>
<dbReference type="Pfam" id="PF00595">
    <property type="entry name" value="PDZ"/>
    <property type="match status" value="1"/>
</dbReference>
<feature type="domain" description="L27" evidence="6">
    <location>
        <begin position="68"/>
        <end position="119"/>
    </location>
</feature>
<comment type="caution">
    <text evidence="7">The sequence shown here is derived from an EMBL/GenBank/DDBJ whole genome shotgun (WGS) entry which is preliminary data.</text>
</comment>
<feature type="compositionally biased region" description="Pro residues" evidence="3">
    <location>
        <begin position="468"/>
        <end position="485"/>
    </location>
</feature>